<keyword evidence="2" id="KW-0472">Membrane</keyword>
<dbReference type="InterPro" id="IPR036680">
    <property type="entry name" value="SPOR-like_sf"/>
</dbReference>
<protein>
    <submittedName>
        <fullName evidence="3">SPOR domain-containing protein</fullName>
    </submittedName>
</protein>
<reference evidence="4" key="1">
    <citation type="journal article" date="2019" name="Int. J. Syst. Evol. Microbiol.">
        <title>The Global Catalogue of Microorganisms (GCM) 10K type strain sequencing project: providing services to taxonomists for standard genome sequencing and annotation.</title>
        <authorList>
            <consortium name="The Broad Institute Genomics Platform"/>
            <consortium name="The Broad Institute Genome Sequencing Center for Infectious Disease"/>
            <person name="Wu L."/>
            <person name="Ma J."/>
        </authorList>
    </citation>
    <scope>NUCLEOTIDE SEQUENCE [LARGE SCALE GENOMIC DNA]</scope>
    <source>
        <strain evidence="4">KCTC 52473</strain>
    </source>
</reference>
<name>A0ABV7FW76_9ALTE</name>
<dbReference type="Proteomes" id="UP001595478">
    <property type="component" value="Unassembled WGS sequence"/>
</dbReference>
<feature type="transmembrane region" description="Helical" evidence="2">
    <location>
        <begin position="207"/>
        <end position="226"/>
    </location>
</feature>
<proteinExistence type="predicted"/>
<evidence type="ECO:0000256" key="2">
    <source>
        <dbReference type="SAM" id="Phobius"/>
    </source>
</evidence>
<keyword evidence="2" id="KW-0812">Transmembrane</keyword>
<accession>A0ABV7FW76</accession>
<evidence type="ECO:0000313" key="3">
    <source>
        <dbReference type="EMBL" id="MFC3122965.1"/>
    </source>
</evidence>
<sequence length="516" mass="58127">MRKQTVSDLQKRLAHLVNYSSQLIFVGSDALSDQQKYLSDFLAQQSEQTEVSFFTAQKSDTDSDHRRTICRQLANHQVGSFVRPISELLEDLPNIDGTYLVCITQADFISNQLLEELWSWIANIRKKNHTLHLNIVLFGSSQWAEQAQHWLPQNNQENPVLLSSHSVDAVGFDVNALESLMAQKRAFFANKGLFGTPSAKTFVGNTWFIGAVFTVFILVFSTLIAWQYPDEIKHLVEYGELPSHTSVNNVPVPIDLSEREAIINTNDIKDASVTDTLLVSDWQVYVENKQESGGSDELDSMSAIESSANSLGDEKDLTTVLNANTDKQDLKQRSIRELEEPEIQSTASNNRGDFQVPDILSVQELDAKLAQNTQVENEAFSQNANVQENSEAQTSSTSQVEGFTQTNARVEKDINKAYLYDEALLLDLPNELLVLQLSGIQNKAVLDTYISSNNLQEKTWIYQTERYGGPWYVVLYKDTFESIDAALEQVQALPEQLQNTQPFTKSISQIRREISP</sequence>
<gene>
    <name evidence="3" type="ORF">ACFOHL_15175</name>
</gene>
<dbReference type="RefSeq" id="WP_376921091.1">
    <property type="nucleotide sequence ID" value="NZ_JBHRSW010000043.1"/>
</dbReference>
<evidence type="ECO:0000256" key="1">
    <source>
        <dbReference type="SAM" id="MobiDB-lite"/>
    </source>
</evidence>
<organism evidence="3 4">
    <name type="scientific">Agaribacter flavus</name>
    <dbReference type="NCBI Taxonomy" id="1902781"/>
    <lineage>
        <taxon>Bacteria</taxon>
        <taxon>Pseudomonadati</taxon>
        <taxon>Pseudomonadota</taxon>
        <taxon>Gammaproteobacteria</taxon>
        <taxon>Alteromonadales</taxon>
        <taxon>Alteromonadaceae</taxon>
        <taxon>Agaribacter</taxon>
    </lineage>
</organism>
<keyword evidence="4" id="KW-1185">Reference proteome</keyword>
<dbReference type="Gene3D" id="3.30.70.1070">
    <property type="entry name" value="Sporulation related repeat"/>
    <property type="match status" value="1"/>
</dbReference>
<dbReference type="EMBL" id="JBHRSW010000043">
    <property type="protein sequence ID" value="MFC3122965.1"/>
    <property type="molecule type" value="Genomic_DNA"/>
</dbReference>
<feature type="region of interest" description="Disordered" evidence="1">
    <location>
        <begin position="331"/>
        <end position="351"/>
    </location>
</feature>
<evidence type="ECO:0000313" key="4">
    <source>
        <dbReference type="Proteomes" id="UP001595478"/>
    </source>
</evidence>
<keyword evidence="2" id="KW-1133">Transmembrane helix</keyword>
<feature type="region of interest" description="Disordered" evidence="1">
    <location>
        <begin position="382"/>
        <end position="404"/>
    </location>
</feature>
<comment type="caution">
    <text evidence="3">The sequence shown here is derived from an EMBL/GenBank/DDBJ whole genome shotgun (WGS) entry which is preliminary data.</text>
</comment>